<protein>
    <submittedName>
        <fullName evidence="5">Sodefrin-like factor B</fullName>
    </submittedName>
</protein>
<dbReference type="InterPro" id="IPR050918">
    <property type="entry name" value="CNF-like_PLA2_Inhibitor"/>
</dbReference>
<dbReference type="SUPFAM" id="SSF57302">
    <property type="entry name" value="Snake toxin-like"/>
    <property type="match status" value="2"/>
</dbReference>
<accession>A0A513ZV65</accession>
<dbReference type="EMBL" id="MK457713">
    <property type="protein sequence ID" value="QDH44594.1"/>
    <property type="molecule type" value="mRNA"/>
</dbReference>
<dbReference type="InterPro" id="IPR016054">
    <property type="entry name" value="LY6_UPA_recep-like"/>
</dbReference>
<name>A0A513ZV65_9NEOB</name>
<feature type="domain" description="UPAR/Ly6" evidence="4">
    <location>
        <begin position="19"/>
        <end position="102"/>
    </location>
</feature>
<dbReference type="GO" id="GO:0005576">
    <property type="term" value="C:extracellular region"/>
    <property type="evidence" value="ECO:0007669"/>
    <property type="project" value="UniProtKB-SubCell"/>
</dbReference>
<keyword evidence="2" id="KW-0964">Secreted</keyword>
<evidence type="ECO:0000259" key="4">
    <source>
        <dbReference type="Pfam" id="PF00021"/>
    </source>
</evidence>
<evidence type="ECO:0000256" key="1">
    <source>
        <dbReference type="ARBA" id="ARBA00004613"/>
    </source>
</evidence>
<proteinExistence type="evidence at transcript level"/>
<dbReference type="Gene3D" id="2.10.60.10">
    <property type="entry name" value="CD59"/>
    <property type="match status" value="2"/>
</dbReference>
<dbReference type="PANTHER" id="PTHR20914">
    <property type="entry name" value="LY6/PLAUR DOMAIN-CONTAINING PROTEIN 8"/>
    <property type="match status" value="1"/>
</dbReference>
<dbReference type="InterPro" id="IPR045860">
    <property type="entry name" value="Snake_toxin-like_sf"/>
</dbReference>
<dbReference type="AlphaFoldDB" id="A0A513ZV65"/>
<evidence type="ECO:0000256" key="2">
    <source>
        <dbReference type="ARBA" id="ARBA00022525"/>
    </source>
</evidence>
<evidence type="ECO:0000256" key="3">
    <source>
        <dbReference type="SAM" id="SignalP"/>
    </source>
</evidence>
<dbReference type="CDD" id="cd23572">
    <property type="entry name" value="TFP_LU_ECD_PINLYP_rpt2"/>
    <property type="match status" value="1"/>
</dbReference>
<feature type="domain" description="UPAR/Ly6" evidence="4">
    <location>
        <begin position="117"/>
        <end position="184"/>
    </location>
</feature>
<organism evidence="5">
    <name type="scientific">Hyloscirtus phyllognathus</name>
    <name type="common">Roque treefrog</name>
    <dbReference type="NCBI Taxonomy" id="371702"/>
    <lineage>
        <taxon>Eukaryota</taxon>
        <taxon>Metazoa</taxon>
        <taxon>Chordata</taxon>
        <taxon>Craniata</taxon>
        <taxon>Vertebrata</taxon>
        <taxon>Euteleostomi</taxon>
        <taxon>Amphibia</taxon>
        <taxon>Batrachia</taxon>
        <taxon>Anura</taxon>
        <taxon>Neobatrachia</taxon>
        <taxon>Hyloidea</taxon>
        <taxon>Hylidae</taxon>
        <taxon>Hylinae</taxon>
        <taxon>Cophomantini</taxon>
        <taxon>Hyloscirtus</taxon>
    </lineage>
</organism>
<comment type="subcellular location">
    <subcellularLocation>
        <location evidence="1">Secreted</location>
    </subcellularLocation>
</comment>
<feature type="signal peptide" evidence="3">
    <location>
        <begin position="1"/>
        <end position="19"/>
    </location>
</feature>
<dbReference type="Pfam" id="PF00021">
    <property type="entry name" value="UPAR_LY6"/>
    <property type="match status" value="2"/>
</dbReference>
<dbReference type="PANTHER" id="PTHR20914:SF9">
    <property type="entry name" value="COILED, ISOFORM A"/>
    <property type="match status" value="1"/>
</dbReference>
<sequence length="215" mass="24106">MKYLAFLVFAIAEITIGEAIKCQHCKAEGKSDCTGRSVTCPKKHDFCSRTIEYTISDRKFIKTLSRRCMNKTKACGNILSGTSRGLEVIQYNDCCYTDNCNTGAIKMPKKKPKENGYYCLSCFTVGSNRCIGDHKLFPCTGNERDCFVFTGKATIPGEKESTFYNSGCITEGACDYVPDIIVGTKVHKTSSIRCSAAQRARKRYLDQCEDERYKK</sequence>
<reference evidence="5" key="1">
    <citation type="journal article" date="2019" name="Mol. Biol. Evol.">
        <title>Multiple Independent Recruitment of Sodefrin Precursor-like Factors in Anuran Sexually Dimorphic Glands.</title>
        <authorList>
            <person name="Bossuyt F."/>
            <person name="Schulte L.M."/>
            <person name="Maex M."/>
            <person name="Janssenswillen S."/>
            <person name="Yu Novikova P."/>
            <person name="Biju S.D."/>
            <person name="Van de Peer Y."/>
            <person name="Matthijs S."/>
            <person name="Roelants K."/>
            <person name="Martel A."/>
            <person name="Van Bocxlaer I."/>
        </authorList>
    </citation>
    <scope>NUCLEOTIDE SEQUENCE</scope>
    <source>
        <tissue evidence="5">Mental gland</tissue>
    </source>
</reference>
<keyword evidence="3" id="KW-0732">Signal</keyword>
<evidence type="ECO:0000313" key="5">
    <source>
        <dbReference type="EMBL" id="QDH44594.1"/>
    </source>
</evidence>
<feature type="chain" id="PRO_5021756339" evidence="3">
    <location>
        <begin position="20"/>
        <end position="215"/>
    </location>
</feature>